<proteinExistence type="predicted"/>
<accession>A0A9D5JTG0</accession>
<organism evidence="1 2">
    <name type="scientific">candidate division KSB3 bacterium</name>
    <dbReference type="NCBI Taxonomy" id="2044937"/>
    <lineage>
        <taxon>Bacteria</taxon>
        <taxon>candidate division KSB3</taxon>
    </lineage>
</organism>
<dbReference type="Pfam" id="PF06868">
    <property type="entry name" value="DUF1257"/>
    <property type="match status" value="1"/>
</dbReference>
<name>A0A9D5JTG0_9BACT</name>
<comment type="caution">
    <text evidence="1">The sequence shown here is derived from an EMBL/GenBank/DDBJ whole genome shotgun (WGS) entry which is preliminary data.</text>
</comment>
<dbReference type="EMBL" id="WJJP01000146">
    <property type="protein sequence ID" value="MBD3323870.1"/>
    <property type="molecule type" value="Genomic_DNA"/>
</dbReference>
<dbReference type="Proteomes" id="UP000649604">
    <property type="component" value="Unassembled WGS sequence"/>
</dbReference>
<reference evidence="1" key="1">
    <citation type="submission" date="2019-11" db="EMBL/GenBank/DDBJ databases">
        <title>Microbial mats filling the niche in hypersaline microbial mats.</title>
        <authorList>
            <person name="Wong H.L."/>
            <person name="Macleod F.I."/>
            <person name="White R.A. III"/>
            <person name="Burns B.P."/>
        </authorList>
    </citation>
    <scope>NUCLEOTIDE SEQUENCE</scope>
    <source>
        <strain evidence="1">Rbin_158</strain>
    </source>
</reference>
<gene>
    <name evidence="1" type="ORF">GF339_04755</name>
</gene>
<dbReference type="AlphaFoldDB" id="A0A9D5JTG0"/>
<evidence type="ECO:0000313" key="1">
    <source>
        <dbReference type="EMBL" id="MBD3323870.1"/>
    </source>
</evidence>
<dbReference type="PANTHER" id="PTHR39638">
    <property type="entry name" value="YCF35"/>
    <property type="match status" value="1"/>
</dbReference>
<dbReference type="InterPro" id="IPR009666">
    <property type="entry name" value="Uncharacterised_Ycf35"/>
</dbReference>
<dbReference type="PANTHER" id="PTHR39638:SF2">
    <property type="entry name" value="YCF35"/>
    <property type="match status" value="1"/>
</dbReference>
<evidence type="ECO:0000313" key="2">
    <source>
        <dbReference type="Proteomes" id="UP000649604"/>
    </source>
</evidence>
<sequence length="125" mass="14367">MEPMSRIVSIHTELRDREVLQECLEHLNCQVLFQEGGIKMRGAETPVQLLVHAPFGSFGFRQTPAGTYELVGDDRILSRQQGFLQRLKQQYAYRKVLKDANAAGYNLVHEEIGPDQTIKLVIRKW</sequence>
<protein>
    <submittedName>
        <fullName evidence="1">DUF1257 domain-containing protein</fullName>
    </submittedName>
</protein>